<evidence type="ECO:0000256" key="1">
    <source>
        <dbReference type="SAM" id="MobiDB-lite"/>
    </source>
</evidence>
<feature type="compositionally biased region" description="Gly residues" evidence="1">
    <location>
        <begin position="58"/>
        <end position="74"/>
    </location>
</feature>
<feature type="compositionally biased region" description="Low complexity" evidence="1">
    <location>
        <begin position="47"/>
        <end position="57"/>
    </location>
</feature>
<organism evidence="2 3">
    <name type="scientific">Hydnomerulius pinastri MD-312</name>
    <dbReference type="NCBI Taxonomy" id="994086"/>
    <lineage>
        <taxon>Eukaryota</taxon>
        <taxon>Fungi</taxon>
        <taxon>Dikarya</taxon>
        <taxon>Basidiomycota</taxon>
        <taxon>Agaricomycotina</taxon>
        <taxon>Agaricomycetes</taxon>
        <taxon>Agaricomycetidae</taxon>
        <taxon>Boletales</taxon>
        <taxon>Boletales incertae sedis</taxon>
        <taxon>Leucogyrophana</taxon>
    </lineage>
</organism>
<keyword evidence="3" id="KW-1185">Reference proteome</keyword>
<dbReference type="Proteomes" id="UP000053820">
    <property type="component" value="Unassembled WGS sequence"/>
</dbReference>
<dbReference type="EMBL" id="KN840246">
    <property type="protein sequence ID" value="KIJ57586.1"/>
    <property type="molecule type" value="Genomic_DNA"/>
</dbReference>
<protein>
    <submittedName>
        <fullName evidence="2">Uncharacterized protein</fullName>
    </submittedName>
</protein>
<gene>
    <name evidence="2" type="ORF">HYDPIDRAFT_120530</name>
</gene>
<name>A0A0C2L7K5_9AGAM</name>
<accession>A0A0C2L7K5</accession>
<evidence type="ECO:0000313" key="3">
    <source>
        <dbReference type="Proteomes" id="UP000053820"/>
    </source>
</evidence>
<dbReference type="HOGENOM" id="CLU_190124_0_0_1"/>
<dbReference type="AlphaFoldDB" id="A0A0C2L7K5"/>
<proteinExistence type="predicted"/>
<feature type="compositionally biased region" description="Basic and acidic residues" evidence="1">
    <location>
        <begin position="32"/>
        <end position="41"/>
    </location>
</feature>
<reference evidence="2 3" key="1">
    <citation type="submission" date="2014-04" db="EMBL/GenBank/DDBJ databases">
        <title>Evolutionary Origins and Diversification of the Mycorrhizal Mutualists.</title>
        <authorList>
            <consortium name="DOE Joint Genome Institute"/>
            <consortium name="Mycorrhizal Genomics Consortium"/>
            <person name="Kohler A."/>
            <person name="Kuo A."/>
            <person name="Nagy L.G."/>
            <person name="Floudas D."/>
            <person name="Copeland A."/>
            <person name="Barry K.W."/>
            <person name="Cichocki N."/>
            <person name="Veneault-Fourrey C."/>
            <person name="LaButti K."/>
            <person name="Lindquist E.A."/>
            <person name="Lipzen A."/>
            <person name="Lundell T."/>
            <person name="Morin E."/>
            <person name="Murat C."/>
            <person name="Riley R."/>
            <person name="Ohm R."/>
            <person name="Sun H."/>
            <person name="Tunlid A."/>
            <person name="Henrissat B."/>
            <person name="Grigoriev I.V."/>
            <person name="Hibbett D.S."/>
            <person name="Martin F."/>
        </authorList>
    </citation>
    <scope>NUCLEOTIDE SEQUENCE [LARGE SCALE GENOMIC DNA]</scope>
    <source>
        <strain evidence="2 3">MD-312</strain>
    </source>
</reference>
<evidence type="ECO:0000313" key="2">
    <source>
        <dbReference type="EMBL" id="KIJ57586.1"/>
    </source>
</evidence>
<feature type="region of interest" description="Disordered" evidence="1">
    <location>
        <begin position="22"/>
        <end position="88"/>
    </location>
</feature>
<sequence length="88" mass="8940">MLTKEAEVDERLKHMNEVFLASLEGFKSGSSRRRESGRGDESGGEGSNSQSSSLSGYRGVGGGGGGALGRGVPSGLGRRETQGGGVLP</sequence>